<reference evidence="8 9" key="1">
    <citation type="submission" date="2021-06" db="EMBL/GenBank/DDBJ databases">
        <authorList>
            <person name="Sun Q."/>
            <person name="Li D."/>
        </authorList>
    </citation>
    <scope>NUCLEOTIDE SEQUENCE [LARGE SCALE GENOMIC DNA]</scope>
    <source>
        <strain evidence="8 9">MSJ-4</strain>
    </source>
</reference>
<dbReference type="InterPro" id="IPR001867">
    <property type="entry name" value="OmpR/PhoB-type_DNA-bd"/>
</dbReference>
<dbReference type="PROSITE" id="PS50110">
    <property type="entry name" value="RESPONSE_REGULATORY"/>
    <property type="match status" value="1"/>
</dbReference>
<evidence type="ECO:0000256" key="2">
    <source>
        <dbReference type="ARBA" id="ARBA00023125"/>
    </source>
</evidence>
<feature type="modified residue" description="4-aspartylphosphate" evidence="4">
    <location>
        <position position="51"/>
    </location>
</feature>
<evidence type="ECO:0000259" key="6">
    <source>
        <dbReference type="PROSITE" id="PS50110"/>
    </source>
</evidence>
<evidence type="ECO:0000259" key="7">
    <source>
        <dbReference type="PROSITE" id="PS51755"/>
    </source>
</evidence>
<dbReference type="Pfam" id="PF00072">
    <property type="entry name" value="Response_reg"/>
    <property type="match status" value="1"/>
</dbReference>
<proteinExistence type="predicted"/>
<dbReference type="PANTHER" id="PTHR48111:SF2">
    <property type="entry name" value="RESPONSE REGULATOR SAER"/>
    <property type="match status" value="1"/>
</dbReference>
<keyword evidence="3" id="KW-0804">Transcription</keyword>
<dbReference type="InterPro" id="IPR039420">
    <property type="entry name" value="WalR-like"/>
</dbReference>
<evidence type="ECO:0000256" key="3">
    <source>
        <dbReference type="ARBA" id="ARBA00023163"/>
    </source>
</evidence>
<dbReference type="CDD" id="cd17574">
    <property type="entry name" value="REC_OmpR"/>
    <property type="match status" value="1"/>
</dbReference>
<organism evidence="8 9">
    <name type="scientific">Clostridium simiarum</name>
    <dbReference type="NCBI Taxonomy" id="2841506"/>
    <lineage>
        <taxon>Bacteria</taxon>
        <taxon>Bacillati</taxon>
        <taxon>Bacillota</taxon>
        <taxon>Clostridia</taxon>
        <taxon>Eubacteriales</taxon>
        <taxon>Clostridiaceae</taxon>
        <taxon>Clostridium</taxon>
    </lineage>
</organism>
<accession>A0ABS6F699</accession>
<keyword evidence="4" id="KW-0597">Phosphoprotein</keyword>
<name>A0ABS6F699_9CLOT</name>
<protein>
    <submittedName>
        <fullName evidence="8">Response regulator transcription factor</fullName>
    </submittedName>
</protein>
<dbReference type="SMART" id="SM00448">
    <property type="entry name" value="REC"/>
    <property type="match status" value="1"/>
</dbReference>
<keyword evidence="9" id="KW-1185">Reference proteome</keyword>
<comment type="caution">
    <text evidence="8">The sequence shown here is derived from an EMBL/GenBank/DDBJ whole genome shotgun (WGS) entry which is preliminary data.</text>
</comment>
<dbReference type="InterPro" id="IPR001789">
    <property type="entry name" value="Sig_transdc_resp-reg_receiver"/>
</dbReference>
<sequence length="228" mass="26116">METILIIDDEADLVMIIKDVLENNGYNVLTAYNGLDGIELSKKKPDLIILDIMMPDIDGFNVCNSIRDNINCPILFLSARNSEADKIKGLAIGGDDYITKPFSVKELVMRVKAHLRREKRALNREDEDFLQFKNLKINLKGMTVTVKGEDLNLTKKEFEIVELLALYPGQVFSKEQIYEKIWGFDGMGCTSTVTEHIKKIRFKISEIEESTQYIATVWGVGYKWDLRQ</sequence>
<dbReference type="Proteomes" id="UP000736583">
    <property type="component" value="Unassembled WGS sequence"/>
</dbReference>
<keyword evidence="1" id="KW-0805">Transcription regulation</keyword>
<feature type="domain" description="Response regulatory" evidence="6">
    <location>
        <begin position="3"/>
        <end position="115"/>
    </location>
</feature>
<dbReference type="PROSITE" id="PS51755">
    <property type="entry name" value="OMPR_PHOB"/>
    <property type="match status" value="1"/>
</dbReference>
<evidence type="ECO:0000256" key="1">
    <source>
        <dbReference type="ARBA" id="ARBA00023015"/>
    </source>
</evidence>
<dbReference type="CDD" id="cd00383">
    <property type="entry name" value="trans_reg_C"/>
    <property type="match status" value="1"/>
</dbReference>
<feature type="DNA-binding region" description="OmpR/PhoB-type" evidence="5">
    <location>
        <begin position="127"/>
        <end position="226"/>
    </location>
</feature>
<evidence type="ECO:0000313" key="9">
    <source>
        <dbReference type="Proteomes" id="UP000736583"/>
    </source>
</evidence>
<evidence type="ECO:0000256" key="4">
    <source>
        <dbReference type="PROSITE-ProRule" id="PRU00169"/>
    </source>
</evidence>
<evidence type="ECO:0000313" key="8">
    <source>
        <dbReference type="EMBL" id="MBU5593032.1"/>
    </source>
</evidence>
<dbReference type="PANTHER" id="PTHR48111">
    <property type="entry name" value="REGULATOR OF RPOS"/>
    <property type="match status" value="1"/>
</dbReference>
<evidence type="ECO:0000256" key="5">
    <source>
        <dbReference type="PROSITE-ProRule" id="PRU01091"/>
    </source>
</evidence>
<feature type="domain" description="OmpR/PhoB-type" evidence="7">
    <location>
        <begin position="127"/>
        <end position="226"/>
    </location>
</feature>
<dbReference type="EMBL" id="JAHLQL010000006">
    <property type="protein sequence ID" value="MBU5593032.1"/>
    <property type="molecule type" value="Genomic_DNA"/>
</dbReference>
<dbReference type="Pfam" id="PF00486">
    <property type="entry name" value="Trans_reg_C"/>
    <property type="match status" value="1"/>
</dbReference>
<gene>
    <name evidence="8" type="ORF">KQI89_14870</name>
</gene>
<keyword evidence="2 5" id="KW-0238">DNA-binding</keyword>
<dbReference type="RefSeq" id="WP_216457720.1">
    <property type="nucleotide sequence ID" value="NZ_JAHLQL010000006.1"/>
</dbReference>
<dbReference type="SMART" id="SM00862">
    <property type="entry name" value="Trans_reg_C"/>
    <property type="match status" value="1"/>
</dbReference>